<organism evidence="2 3">
    <name type="scientific">Mycobacterium ostraviense</name>
    <dbReference type="NCBI Taxonomy" id="2738409"/>
    <lineage>
        <taxon>Bacteria</taxon>
        <taxon>Bacillati</taxon>
        <taxon>Actinomycetota</taxon>
        <taxon>Actinomycetes</taxon>
        <taxon>Mycobacteriales</taxon>
        <taxon>Mycobacteriaceae</taxon>
        <taxon>Mycobacterium</taxon>
    </lineage>
</organism>
<dbReference type="GO" id="GO:0005829">
    <property type="term" value="C:cytosol"/>
    <property type="evidence" value="ECO:0007669"/>
    <property type="project" value="TreeGrafter"/>
</dbReference>
<dbReference type="EMBL" id="LWCI01000156">
    <property type="protein sequence ID" value="KZS57855.1"/>
    <property type="molecule type" value="Genomic_DNA"/>
</dbReference>
<dbReference type="AlphaFoldDB" id="A0A163W025"/>
<gene>
    <name evidence="2" type="ORF">A4G28_23745</name>
</gene>
<dbReference type="SUPFAM" id="SSF52540">
    <property type="entry name" value="P-loop containing nucleoside triphosphate hydrolases"/>
    <property type="match status" value="1"/>
</dbReference>
<evidence type="ECO:0000256" key="1">
    <source>
        <dbReference type="SAM" id="MobiDB-lite"/>
    </source>
</evidence>
<dbReference type="Gene3D" id="3.40.50.300">
    <property type="entry name" value="P-loop containing nucleotide triphosphate hydrolases"/>
    <property type="match status" value="1"/>
</dbReference>
<proteinExistence type="predicted"/>
<keyword evidence="2" id="KW-0378">Hydrolase</keyword>
<evidence type="ECO:0000313" key="3">
    <source>
        <dbReference type="Proteomes" id="UP000077342"/>
    </source>
</evidence>
<dbReference type="InterPro" id="IPR036412">
    <property type="entry name" value="HAD-like_sf"/>
</dbReference>
<dbReference type="Gene3D" id="3.40.50.1000">
    <property type="entry name" value="HAD superfamily/HAD-like"/>
    <property type="match status" value="1"/>
</dbReference>
<dbReference type="InterPro" id="IPR023214">
    <property type="entry name" value="HAD_sf"/>
</dbReference>
<accession>A0A163W025</accession>
<dbReference type="GO" id="GO:0000287">
    <property type="term" value="F:magnesium ion binding"/>
    <property type="evidence" value="ECO:0007669"/>
    <property type="project" value="TreeGrafter"/>
</dbReference>
<evidence type="ECO:0000313" key="2">
    <source>
        <dbReference type="EMBL" id="KZS57855.1"/>
    </source>
</evidence>
<dbReference type="Proteomes" id="UP000077342">
    <property type="component" value="Unassembled WGS sequence"/>
</dbReference>
<dbReference type="SUPFAM" id="SSF56784">
    <property type="entry name" value="HAD-like"/>
    <property type="match status" value="1"/>
</dbReference>
<dbReference type="PANTHER" id="PTHR10000:SF8">
    <property type="entry name" value="HAD SUPERFAMILY HYDROLASE-LIKE, TYPE 3"/>
    <property type="match status" value="1"/>
</dbReference>
<protein>
    <submittedName>
        <fullName evidence="2">HAD family hydrolase</fullName>
    </submittedName>
</protein>
<dbReference type="GO" id="GO:0016791">
    <property type="term" value="F:phosphatase activity"/>
    <property type="evidence" value="ECO:0007669"/>
    <property type="project" value="TreeGrafter"/>
</dbReference>
<feature type="region of interest" description="Disordered" evidence="1">
    <location>
        <begin position="602"/>
        <end position="621"/>
    </location>
</feature>
<dbReference type="PANTHER" id="PTHR10000">
    <property type="entry name" value="PHOSPHOSERINE PHOSPHATASE"/>
    <property type="match status" value="1"/>
</dbReference>
<keyword evidence="3" id="KW-1185">Reference proteome</keyword>
<comment type="caution">
    <text evidence="2">The sequence shown here is derived from an EMBL/GenBank/DDBJ whole genome shotgun (WGS) entry which is preliminary data.</text>
</comment>
<sequence>MIVTFFKVVAIDFDGTLTSGGNIAAHTIEAIEQARRDGLAIVLVSGRIGAELQAEFPQIAHHVDAMVLENGAVIVINGQPRALAPPTDGGLRQALADRGVPYRCGEVLVAADGEHAATIIEVIGELGLDYQIAHNRGALMVLPAGTTKGTGLATILGEMKLSPHNTVAVGDAENDLSLFSIAEIGAAVADAVASVRRSADLVLDKPDGAGVVELLTGPRLAGVQRWCPPRRWIDIGTFDDVTPTRVPGSQGRILVTGPAATGKSYVVGLMAEQWILANYCVLVLDPEGDHVQLQQLNRVQVFDGGHHLPEPAELLAMLQPHSSMVVDMSALSEPTKVDYMYRLRSAAEAHRQQYGYPHWVIYDEAHLLGASEHAHWALRGGYVLSSFAPASLPADEIDASDVVLTLTTADTTSDIASPRRASIRIGSEPVREFTIAHRQTAHVRHWHKYVDIGLPHDRRFYFHTTPGQTIAPAATMRDFGTAVRHLDQRTLEYHLERGDFSRWLAGTIADKDLATQVVAWEDELLANRAADLERIRHHLARDAIAEGILAAVKRLYLLPKRWRSGIYPHQNPTEPRRTVRRRVRCRATTLLCYGASCLPRSSADPGAASDGAPDMEWAGSGEPGSAAGVAAAAVVGTAAMRWMPLRS</sequence>
<reference evidence="3" key="1">
    <citation type="submission" date="2016-04" db="EMBL/GenBank/DDBJ databases">
        <authorList>
            <person name="Strapagiel D."/>
            <person name="Borowka P."/>
            <person name="Marciniak B."/>
            <person name="Bakula Z."/>
            <person name="Van Ingen J."/>
            <person name="Safianowska A."/>
            <person name="Dziadek J."/>
            <person name="Jagielski T."/>
        </authorList>
    </citation>
    <scope>NUCLEOTIDE SEQUENCE [LARGE SCALE GENOMIC DNA]</scope>
    <source>
        <strain evidence="3">1010001458</strain>
    </source>
</reference>
<dbReference type="InterPro" id="IPR027417">
    <property type="entry name" value="P-loop_NTPase"/>
</dbReference>
<dbReference type="Gene3D" id="3.90.1070.10">
    <property type="match status" value="1"/>
</dbReference>
<name>A0A163W025_9MYCO</name>
<dbReference type="Pfam" id="PF08282">
    <property type="entry name" value="Hydrolase_3"/>
    <property type="match status" value="2"/>
</dbReference>